<dbReference type="InterPro" id="IPR027417">
    <property type="entry name" value="P-loop_NTPase"/>
</dbReference>
<protein>
    <recommendedName>
        <fullName evidence="2">Helicase/UvrB N-terminal domain-containing protein</fullName>
    </recommendedName>
</protein>
<evidence type="ECO:0008006" key="2">
    <source>
        <dbReference type="Google" id="ProtNLM"/>
    </source>
</evidence>
<reference evidence="1" key="1">
    <citation type="journal article" date="2020" name="Nature">
        <title>Giant virus diversity and host interactions through global metagenomics.</title>
        <authorList>
            <person name="Schulz F."/>
            <person name="Roux S."/>
            <person name="Paez-Espino D."/>
            <person name="Jungbluth S."/>
            <person name="Walsh D.A."/>
            <person name="Denef V.J."/>
            <person name="McMahon K.D."/>
            <person name="Konstantinidis K.T."/>
            <person name="Eloe-Fadrosh E.A."/>
            <person name="Kyrpides N.C."/>
            <person name="Woyke T."/>
        </authorList>
    </citation>
    <scope>NUCLEOTIDE SEQUENCE</scope>
    <source>
        <strain evidence="1">GVMAG-M-3300009149-34</strain>
    </source>
</reference>
<proteinExistence type="predicted"/>
<sequence length="351" mass="39854">MSSLLEQLEVKPQSKTQQKVKIIIPTEGQAKVRAKPRIIDRTGEEFDRSVIMDKLKRRGLSVPKMKQSAKIRVLTEALSDTPEETVVEEVIKVKPSIKIKKLGKVKIRVSKNIKKGTITAIAKPGASVIKVKLPKKISLRRSQIPPDIIKFERELSSKLPVPPPSVNIRAGSYYRNNREIFVNFINSLFAPYKDELIEESKNLTCDSMNESKSGAFSLLTHQSIVRDYINLYTPYRGLLLYHGLGAGKTCASIAIAEGFQNPMHILVLTPASLRQNYQNKIKKCGNEMYRLNQYWEFLSNDNNTKKTRILAKMLSVSESFVKKHKGAWFVNVANESNYESLDTQEKFVLNE</sequence>
<dbReference type="SUPFAM" id="SSF52540">
    <property type="entry name" value="P-loop containing nucleoside triphosphate hydrolases"/>
    <property type="match status" value="1"/>
</dbReference>
<accession>A0A6C0EQ09</accession>
<evidence type="ECO:0000313" key="1">
    <source>
        <dbReference type="EMBL" id="QHT30400.1"/>
    </source>
</evidence>
<dbReference type="AlphaFoldDB" id="A0A6C0EQ09"/>
<dbReference type="EMBL" id="MN738898">
    <property type="protein sequence ID" value="QHT30400.1"/>
    <property type="molecule type" value="Genomic_DNA"/>
</dbReference>
<name>A0A6C0EQ09_9ZZZZ</name>
<organism evidence="1">
    <name type="scientific">viral metagenome</name>
    <dbReference type="NCBI Taxonomy" id="1070528"/>
    <lineage>
        <taxon>unclassified sequences</taxon>
        <taxon>metagenomes</taxon>
        <taxon>organismal metagenomes</taxon>
    </lineage>
</organism>